<gene>
    <name evidence="1" type="ORF">EKH79_03135</name>
</gene>
<proteinExistence type="predicted"/>
<dbReference type="EMBL" id="RYZR01000002">
    <property type="protein sequence ID" value="RUL66866.1"/>
    <property type="molecule type" value="Genomic_DNA"/>
</dbReference>
<dbReference type="AlphaFoldDB" id="A0A3S0RGM5"/>
<dbReference type="Proteomes" id="UP000267077">
    <property type="component" value="Unassembled WGS sequence"/>
</dbReference>
<evidence type="ECO:0008006" key="3">
    <source>
        <dbReference type="Google" id="ProtNLM"/>
    </source>
</evidence>
<reference evidence="1 2" key="1">
    <citation type="submission" date="2018-12" db="EMBL/GenBank/DDBJ databases">
        <title>Dyella dinghuensis sp. nov. DHOA06 and Dyella choica sp. nov. 4M-K27, isolated from forest soil.</title>
        <authorList>
            <person name="Qiu L.-H."/>
            <person name="Gao Z.-H."/>
        </authorList>
    </citation>
    <scope>NUCLEOTIDE SEQUENCE [LARGE SCALE GENOMIC DNA]</scope>
    <source>
        <strain evidence="1 2">DHOA06</strain>
    </source>
</reference>
<organism evidence="1 2">
    <name type="scientific">Dyella dinghuensis</name>
    <dbReference type="NCBI Taxonomy" id="1920169"/>
    <lineage>
        <taxon>Bacteria</taxon>
        <taxon>Pseudomonadati</taxon>
        <taxon>Pseudomonadota</taxon>
        <taxon>Gammaproteobacteria</taxon>
        <taxon>Lysobacterales</taxon>
        <taxon>Rhodanobacteraceae</taxon>
        <taxon>Dyella</taxon>
    </lineage>
</organism>
<evidence type="ECO:0000313" key="1">
    <source>
        <dbReference type="EMBL" id="RUL66866.1"/>
    </source>
</evidence>
<accession>A0A3S0RGM5</accession>
<keyword evidence="2" id="KW-1185">Reference proteome</keyword>
<evidence type="ECO:0000313" key="2">
    <source>
        <dbReference type="Proteomes" id="UP000267077"/>
    </source>
</evidence>
<name>A0A3S0RGM5_9GAMM</name>
<sequence>MERYGAVVGGEALRSLLGFNTLGAFRQARVGGSLGVKVFQLPARRGHFALTEEVCAWLLAQREPVEES</sequence>
<protein>
    <recommendedName>
        <fullName evidence="3">AlpA family phage regulatory protein</fullName>
    </recommendedName>
</protein>
<comment type="caution">
    <text evidence="1">The sequence shown here is derived from an EMBL/GenBank/DDBJ whole genome shotgun (WGS) entry which is preliminary data.</text>
</comment>